<dbReference type="Gene3D" id="3.30.40.10">
    <property type="entry name" value="Zinc/RING finger domain, C3HC4 (zinc finger)"/>
    <property type="match status" value="2"/>
</dbReference>
<feature type="compositionally biased region" description="Polar residues" evidence="7">
    <location>
        <begin position="25"/>
        <end position="46"/>
    </location>
</feature>
<keyword evidence="6" id="KW-0175">Coiled coil</keyword>
<keyword evidence="2" id="KW-0863">Zinc-finger</keyword>
<organism evidence="9 10">
    <name type="scientific">Diploscapter pachys</name>
    <dbReference type="NCBI Taxonomy" id="2018661"/>
    <lineage>
        <taxon>Eukaryota</taxon>
        <taxon>Metazoa</taxon>
        <taxon>Ecdysozoa</taxon>
        <taxon>Nematoda</taxon>
        <taxon>Chromadorea</taxon>
        <taxon>Rhabditida</taxon>
        <taxon>Rhabditina</taxon>
        <taxon>Rhabditomorpha</taxon>
        <taxon>Rhabditoidea</taxon>
        <taxon>Rhabditidae</taxon>
        <taxon>Diploscapter</taxon>
    </lineage>
</organism>
<dbReference type="Proteomes" id="UP000218231">
    <property type="component" value="Unassembled WGS sequence"/>
</dbReference>
<feature type="region of interest" description="Disordered" evidence="7">
    <location>
        <begin position="1"/>
        <end position="46"/>
    </location>
</feature>
<name>A0A2A2K0W4_9BILA</name>
<dbReference type="PANTHER" id="PTHR24198:SF165">
    <property type="entry name" value="ANKYRIN REPEAT-CONTAINING PROTEIN-RELATED"/>
    <property type="match status" value="1"/>
</dbReference>
<evidence type="ECO:0000256" key="4">
    <source>
        <dbReference type="ARBA" id="ARBA00023043"/>
    </source>
</evidence>
<reference evidence="9 10" key="1">
    <citation type="journal article" date="2017" name="Curr. Biol.">
        <title>Genome architecture and evolution of a unichromosomal asexual nematode.</title>
        <authorList>
            <person name="Fradin H."/>
            <person name="Zegar C."/>
            <person name="Gutwein M."/>
            <person name="Lucas J."/>
            <person name="Kovtun M."/>
            <person name="Corcoran D."/>
            <person name="Baugh L.R."/>
            <person name="Kiontke K."/>
            <person name="Gunsalus K."/>
            <person name="Fitch D.H."/>
            <person name="Piano F."/>
        </authorList>
    </citation>
    <scope>NUCLEOTIDE SEQUENCE [LARGE SCALE GENOMIC DNA]</scope>
    <source>
        <strain evidence="9">PF1309</strain>
    </source>
</reference>
<evidence type="ECO:0000256" key="6">
    <source>
        <dbReference type="SAM" id="Coils"/>
    </source>
</evidence>
<evidence type="ECO:0000256" key="7">
    <source>
        <dbReference type="SAM" id="MobiDB-lite"/>
    </source>
</evidence>
<keyword evidence="2" id="KW-0479">Metal-binding</keyword>
<evidence type="ECO:0000313" key="10">
    <source>
        <dbReference type="Proteomes" id="UP000218231"/>
    </source>
</evidence>
<sequence length="773" mass="86575">MAESEEAGEGEAQQPANQPQQRNESVQGNGRNNGESMGTGTGNEQQHPQELAAGMRVFIKSIDPKHAERLHENNHLPWDIASHPHLINHIGIIKSIDDVTHSAVLVFYTWAIYLDKRKKIIVVDNIWHLDLLVPCNHVHFTVGDRAIIESNSANQFSLLVVTVKEINEIEGSHEPSYVLVPTSGSLPSGSPFTWIASRKPGEVMIPIYSGRNYCIIYRDRSEEAHNYPMRLIHGIVEEESALLEGVRKWSSTGQAVYFQMAVQRYPHQILTANDEIETPIARAIRDANWPAVVTLLAMRGEQEQPTDARDRTLLHIAAERGDVTVLEGLLLLMHRDINKQNAEGDTCLHIVARNQNAACLDRLLNIPVVQCNIQNLEGNSPMHVVCEAQETPTKRAMLSRLLTNSRVNPYLLNARQQVRQTPMEIAIVNDYAKTVELLVQCRPIQLNLEHFFNRTPLHLSALFAKIRIVDLLISLNADIARVDMENRTALHLAVVEWGGSADVDVSRLACVHSLVNAGCQLNLPDKYGYTVLHLLVNACNALSSSCLPVSQLYPALSSLRSTSTLDDMVKKLKPHWQLAAIAYIISRGDDMSIRGRNGLTPVEICTDENMRQTLQVLQTLRPKSCVSMTVRQFDRSVVALCTFNCQDNAADVQLVPCGHRVICLDCAQITPLRRCPMCYRSITMAIDKDGDELILGGKKRKGDDDLEMKRAAEREARRQAEIEKQNEIKTLREKLEQLEMELSCSICMDKRPDVIFQCGHTACAGCTKQLKVD</sequence>
<dbReference type="AlphaFoldDB" id="A0A2A2K0W4"/>
<comment type="caution">
    <text evidence="9">The sequence shown here is derived from an EMBL/GenBank/DDBJ whole genome shotgun (WGS) entry which is preliminary data.</text>
</comment>
<feature type="repeat" description="ANK" evidence="5">
    <location>
        <begin position="452"/>
        <end position="484"/>
    </location>
</feature>
<feature type="domain" description="RING-type" evidence="8">
    <location>
        <begin position="641"/>
        <end position="678"/>
    </location>
</feature>
<gene>
    <name evidence="9" type="ORF">WR25_06683</name>
</gene>
<dbReference type="InterPro" id="IPR001841">
    <property type="entry name" value="Znf_RING"/>
</dbReference>
<dbReference type="PROSITE" id="PS50297">
    <property type="entry name" value="ANK_REP_REGION"/>
    <property type="match status" value="1"/>
</dbReference>
<dbReference type="OrthoDB" id="4034597at2759"/>
<keyword evidence="4 5" id="KW-0040">ANK repeat</keyword>
<dbReference type="Pfam" id="PF12796">
    <property type="entry name" value="Ank_2"/>
    <property type="match status" value="2"/>
</dbReference>
<evidence type="ECO:0000259" key="8">
    <source>
        <dbReference type="SMART" id="SM00184"/>
    </source>
</evidence>
<evidence type="ECO:0000256" key="1">
    <source>
        <dbReference type="ARBA" id="ARBA00022737"/>
    </source>
</evidence>
<keyword evidence="10" id="KW-1185">Reference proteome</keyword>
<dbReference type="Pfam" id="PF13920">
    <property type="entry name" value="zf-C3HC4_3"/>
    <property type="match status" value="1"/>
</dbReference>
<evidence type="ECO:0000313" key="9">
    <source>
        <dbReference type="EMBL" id="PAV67523.1"/>
    </source>
</evidence>
<dbReference type="Gene3D" id="1.25.40.20">
    <property type="entry name" value="Ankyrin repeat-containing domain"/>
    <property type="match status" value="1"/>
</dbReference>
<accession>A0A2A2K0W4</accession>
<dbReference type="GO" id="GO:0008270">
    <property type="term" value="F:zinc ion binding"/>
    <property type="evidence" value="ECO:0007669"/>
    <property type="project" value="UniProtKB-KW"/>
</dbReference>
<keyword evidence="3" id="KW-0862">Zinc</keyword>
<dbReference type="SMART" id="SM00248">
    <property type="entry name" value="ANK"/>
    <property type="match status" value="6"/>
</dbReference>
<evidence type="ECO:0000256" key="5">
    <source>
        <dbReference type="PROSITE-ProRule" id="PRU00023"/>
    </source>
</evidence>
<dbReference type="STRING" id="2018661.A0A2A2K0W4"/>
<evidence type="ECO:0000256" key="3">
    <source>
        <dbReference type="ARBA" id="ARBA00022833"/>
    </source>
</evidence>
<dbReference type="SMART" id="SM00184">
    <property type="entry name" value="RING"/>
    <property type="match status" value="2"/>
</dbReference>
<dbReference type="SUPFAM" id="SSF48403">
    <property type="entry name" value="Ankyrin repeat"/>
    <property type="match status" value="1"/>
</dbReference>
<dbReference type="PANTHER" id="PTHR24198">
    <property type="entry name" value="ANKYRIN REPEAT AND PROTEIN KINASE DOMAIN-CONTAINING PROTEIN"/>
    <property type="match status" value="1"/>
</dbReference>
<proteinExistence type="predicted"/>
<feature type="compositionally biased region" description="Low complexity" evidence="7">
    <location>
        <begin position="10"/>
        <end position="24"/>
    </location>
</feature>
<dbReference type="InterPro" id="IPR036770">
    <property type="entry name" value="Ankyrin_rpt-contain_sf"/>
</dbReference>
<dbReference type="InterPro" id="IPR002110">
    <property type="entry name" value="Ankyrin_rpt"/>
</dbReference>
<dbReference type="EMBL" id="LIAE01009913">
    <property type="protein sequence ID" value="PAV67523.1"/>
    <property type="molecule type" value="Genomic_DNA"/>
</dbReference>
<feature type="domain" description="RING-type" evidence="8">
    <location>
        <begin position="744"/>
        <end position="773"/>
    </location>
</feature>
<evidence type="ECO:0000256" key="2">
    <source>
        <dbReference type="ARBA" id="ARBA00022771"/>
    </source>
</evidence>
<dbReference type="PROSITE" id="PS50088">
    <property type="entry name" value="ANK_REPEAT"/>
    <property type="match status" value="1"/>
</dbReference>
<keyword evidence="1" id="KW-0677">Repeat</keyword>
<feature type="coiled-coil region" evidence="6">
    <location>
        <begin position="717"/>
        <end position="748"/>
    </location>
</feature>
<protein>
    <recommendedName>
        <fullName evidence="8">RING-type domain-containing protein</fullName>
    </recommendedName>
</protein>
<dbReference type="InterPro" id="IPR013083">
    <property type="entry name" value="Znf_RING/FYVE/PHD"/>
</dbReference>